<dbReference type="Gene3D" id="3.30.1120.10">
    <property type="match status" value="1"/>
</dbReference>
<evidence type="ECO:0000256" key="1">
    <source>
        <dbReference type="ARBA" id="ARBA00001913"/>
    </source>
</evidence>
<dbReference type="EMBL" id="BAABGA010000054">
    <property type="protein sequence ID" value="GAA4461680.1"/>
    <property type="molecule type" value="Genomic_DNA"/>
</dbReference>
<feature type="domain" description="Sulfatase N-terminal" evidence="7">
    <location>
        <begin position="27"/>
        <end position="353"/>
    </location>
</feature>
<dbReference type="PANTHER" id="PTHR42693:SF42">
    <property type="entry name" value="ARYLSULFATASE G"/>
    <property type="match status" value="1"/>
</dbReference>
<evidence type="ECO:0000256" key="4">
    <source>
        <dbReference type="ARBA" id="ARBA00022729"/>
    </source>
</evidence>
<protein>
    <submittedName>
        <fullName evidence="8">Sulfatase</fullName>
    </submittedName>
</protein>
<sequence>MVLLLALVFTDEVQSASAEDSDKPNRPNMLFILVDDLGWSDLGCYGHAWHETPNIDRLASEGMRFTSAYSPAPICSAARASILTGKAVPRLGFEFVTKGEPGRQRIDADVPLTGPPLTLNLPLAETTIAERMATLDYQTAFFGKWHVSQHHRRYLGWDPEFGPPQQGFEVAVEDFGDHPYAWTKKNRGLESAAGVIPHDSMVQKVSDFIRRPHDRPYFLMASSFYVHTPVKNRCRWLVEKYDAKIPQEIPQRPLRLEYAAFVETLDHHVGEILTALDESGQQDNTLVVFVSDNGGHPEYCGNAPLRGSKWNLYEGGIRVPMIARWPNNIMAGATCDTAVIGYDLLPTFADIAGGSENTPPQNNVDGLSIKPLLSDPEVQSDRLQFDRSLIWHFPYYHPETGFKDAIETIGVNDFAVSQTRPQSALRHGRYKIIHFAEDDRIELYDLETDLAEQHDLSASLPEIAAQMRARLDTHLTTMNARRALPKEKK</sequence>
<proteinExistence type="inferred from homology"/>
<dbReference type="Proteomes" id="UP001500840">
    <property type="component" value="Unassembled WGS sequence"/>
</dbReference>
<name>A0ABP8N8J3_9BACT</name>
<keyword evidence="4" id="KW-0732">Signal</keyword>
<keyword evidence="5" id="KW-0378">Hydrolase</keyword>
<organism evidence="8 9">
    <name type="scientific">Novipirellula rosea</name>
    <dbReference type="NCBI Taxonomy" id="1031540"/>
    <lineage>
        <taxon>Bacteria</taxon>
        <taxon>Pseudomonadati</taxon>
        <taxon>Planctomycetota</taxon>
        <taxon>Planctomycetia</taxon>
        <taxon>Pirellulales</taxon>
        <taxon>Pirellulaceae</taxon>
        <taxon>Novipirellula</taxon>
    </lineage>
</organism>
<dbReference type="Gene3D" id="3.40.720.10">
    <property type="entry name" value="Alkaline Phosphatase, subunit A"/>
    <property type="match status" value="1"/>
</dbReference>
<evidence type="ECO:0000259" key="7">
    <source>
        <dbReference type="Pfam" id="PF00884"/>
    </source>
</evidence>
<dbReference type="PANTHER" id="PTHR42693">
    <property type="entry name" value="ARYLSULFATASE FAMILY MEMBER"/>
    <property type="match status" value="1"/>
</dbReference>
<evidence type="ECO:0000256" key="2">
    <source>
        <dbReference type="ARBA" id="ARBA00008779"/>
    </source>
</evidence>
<comment type="caution">
    <text evidence="8">The sequence shown here is derived from an EMBL/GenBank/DDBJ whole genome shotgun (WGS) entry which is preliminary data.</text>
</comment>
<evidence type="ECO:0000256" key="5">
    <source>
        <dbReference type="ARBA" id="ARBA00022801"/>
    </source>
</evidence>
<dbReference type="CDD" id="cd16144">
    <property type="entry name" value="ARS_like"/>
    <property type="match status" value="1"/>
</dbReference>
<dbReference type="Pfam" id="PF00884">
    <property type="entry name" value="Sulfatase"/>
    <property type="match status" value="1"/>
</dbReference>
<dbReference type="RefSeq" id="WP_345325624.1">
    <property type="nucleotide sequence ID" value="NZ_BAABGA010000054.1"/>
</dbReference>
<evidence type="ECO:0000256" key="6">
    <source>
        <dbReference type="ARBA" id="ARBA00022837"/>
    </source>
</evidence>
<gene>
    <name evidence="8" type="ORF">GCM10023156_44690</name>
</gene>
<keyword evidence="9" id="KW-1185">Reference proteome</keyword>
<evidence type="ECO:0000313" key="8">
    <source>
        <dbReference type="EMBL" id="GAA4461680.1"/>
    </source>
</evidence>
<comment type="cofactor">
    <cofactor evidence="1">
        <name>Ca(2+)</name>
        <dbReference type="ChEBI" id="CHEBI:29108"/>
    </cofactor>
</comment>
<dbReference type="SUPFAM" id="SSF53649">
    <property type="entry name" value="Alkaline phosphatase-like"/>
    <property type="match status" value="1"/>
</dbReference>
<evidence type="ECO:0000313" key="9">
    <source>
        <dbReference type="Proteomes" id="UP001500840"/>
    </source>
</evidence>
<comment type="similarity">
    <text evidence="2">Belongs to the sulfatase family.</text>
</comment>
<evidence type="ECO:0000256" key="3">
    <source>
        <dbReference type="ARBA" id="ARBA00022723"/>
    </source>
</evidence>
<dbReference type="InterPro" id="IPR017850">
    <property type="entry name" value="Alkaline_phosphatase_core_sf"/>
</dbReference>
<dbReference type="InterPro" id="IPR000917">
    <property type="entry name" value="Sulfatase_N"/>
</dbReference>
<keyword evidence="6" id="KW-0106">Calcium</keyword>
<accession>A0ABP8N8J3</accession>
<dbReference type="InterPro" id="IPR050738">
    <property type="entry name" value="Sulfatase"/>
</dbReference>
<keyword evidence="3" id="KW-0479">Metal-binding</keyword>
<reference evidence="9" key="1">
    <citation type="journal article" date="2019" name="Int. J. Syst. Evol. Microbiol.">
        <title>The Global Catalogue of Microorganisms (GCM) 10K type strain sequencing project: providing services to taxonomists for standard genome sequencing and annotation.</title>
        <authorList>
            <consortium name="The Broad Institute Genomics Platform"/>
            <consortium name="The Broad Institute Genome Sequencing Center for Infectious Disease"/>
            <person name="Wu L."/>
            <person name="Ma J."/>
        </authorList>
    </citation>
    <scope>NUCLEOTIDE SEQUENCE [LARGE SCALE GENOMIC DNA]</scope>
    <source>
        <strain evidence="9">JCM 17759</strain>
    </source>
</reference>